<organism evidence="2 3">
    <name type="scientific">Durusdinium trenchii</name>
    <dbReference type="NCBI Taxonomy" id="1381693"/>
    <lineage>
        <taxon>Eukaryota</taxon>
        <taxon>Sar</taxon>
        <taxon>Alveolata</taxon>
        <taxon>Dinophyceae</taxon>
        <taxon>Suessiales</taxon>
        <taxon>Symbiodiniaceae</taxon>
        <taxon>Durusdinium</taxon>
    </lineage>
</organism>
<dbReference type="Gene3D" id="1.25.40.10">
    <property type="entry name" value="Tetratricopeptide repeat domain"/>
    <property type="match status" value="1"/>
</dbReference>
<evidence type="ECO:0000256" key="1">
    <source>
        <dbReference type="SAM" id="SignalP"/>
    </source>
</evidence>
<dbReference type="Proteomes" id="UP001642484">
    <property type="component" value="Unassembled WGS sequence"/>
</dbReference>
<dbReference type="EMBL" id="CAXAMN010007002">
    <property type="protein sequence ID" value="CAK9019980.1"/>
    <property type="molecule type" value="Genomic_DNA"/>
</dbReference>
<reference evidence="2 3" key="1">
    <citation type="submission" date="2024-02" db="EMBL/GenBank/DDBJ databases">
        <authorList>
            <person name="Chen Y."/>
            <person name="Shah S."/>
            <person name="Dougan E. K."/>
            <person name="Thang M."/>
            <person name="Chan C."/>
        </authorList>
    </citation>
    <scope>NUCLEOTIDE SEQUENCE [LARGE SCALE GENOMIC DNA]</scope>
</reference>
<gene>
    <name evidence="2" type="ORF">CCMP2556_LOCUS13871</name>
</gene>
<sequence length="607" mass="67547">MAMSLPRASRASHVFKLIAWCCVLTCQADSLPAALPVRAVRAPSNINVTDLLGWTPQLGPEWGFKITMRKFNQTVQELFNIGLLLIYNFDQPNAQKVFQEAIRLSDSSSSSCAMCFWGLAHAYGPTLNAPVKSAEELQLGRAAAQEAVRSAQGAVKVTSKEEVFIRSMVVRYPENASEQGANYEKYAKVLGELTKEKGLLEEVDLKVFRAEALMILMCSPDQWHFYDTRGDKLPAVARPETVESTKMLREALNATNQTHPYAQHLLIHSTEMSNTEVLTALDTAWKLLADTAELQDQHLQHMTSHTYLRAGHYHQALISNIVAVGSDAAYFRHHWMPYGPGHNSVFLVCCALWGGERAAAYKYVQVAQEVFERAPAQADYPDGSMAWNYPMLVALRFGDWATVAQLEKVPPHGFARQWLYGDRLVAEFCHSIAEAHLNHPEKAKEHLENLQGLLPRIDSRYMNVSLIANHTASAVLAMAHGHVMGALNALRKAVEVEMAMPYGLPPNWVLPTRECYGEALLLAGHFQEAEQIFRNALRGESYHAEPHCGWALLGLRRSLQGQGASSHSSEIKSLAREISEAWKFSDVPLNSPCLHIDLGPLVPAMYV</sequence>
<dbReference type="PANTHER" id="PTHR45588">
    <property type="entry name" value="TPR DOMAIN-CONTAINING PROTEIN"/>
    <property type="match status" value="1"/>
</dbReference>
<feature type="chain" id="PRO_5047318249" description="Tetratricopeptide repeat protein 38" evidence="1">
    <location>
        <begin position="29"/>
        <end position="607"/>
    </location>
</feature>
<keyword evidence="3" id="KW-1185">Reference proteome</keyword>
<evidence type="ECO:0000313" key="3">
    <source>
        <dbReference type="Proteomes" id="UP001642484"/>
    </source>
</evidence>
<feature type="signal peptide" evidence="1">
    <location>
        <begin position="1"/>
        <end position="28"/>
    </location>
</feature>
<protein>
    <recommendedName>
        <fullName evidence="4">Tetratricopeptide repeat protein 38</fullName>
    </recommendedName>
</protein>
<dbReference type="InterPro" id="IPR011990">
    <property type="entry name" value="TPR-like_helical_dom_sf"/>
</dbReference>
<comment type="caution">
    <text evidence="2">The sequence shown here is derived from an EMBL/GenBank/DDBJ whole genome shotgun (WGS) entry which is preliminary data.</text>
</comment>
<evidence type="ECO:0000313" key="2">
    <source>
        <dbReference type="EMBL" id="CAK9019980.1"/>
    </source>
</evidence>
<evidence type="ECO:0008006" key="4">
    <source>
        <dbReference type="Google" id="ProtNLM"/>
    </source>
</evidence>
<proteinExistence type="predicted"/>
<keyword evidence="1" id="KW-0732">Signal</keyword>
<dbReference type="PANTHER" id="PTHR45588:SF1">
    <property type="entry name" value="WW DOMAIN-CONTAINING PROTEIN"/>
    <property type="match status" value="1"/>
</dbReference>
<accession>A0ABP0JZP2</accession>
<name>A0ABP0JZP2_9DINO</name>